<dbReference type="GO" id="GO:0016757">
    <property type="term" value="F:glycosyltransferase activity"/>
    <property type="evidence" value="ECO:0007669"/>
    <property type="project" value="InterPro"/>
</dbReference>
<dbReference type="eggNOG" id="COG0438">
    <property type="taxonomic scope" value="Bacteria"/>
</dbReference>
<protein>
    <submittedName>
        <fullName evidence="3">Glycosyltransferase</fullName>
    </submittedName>
</protein>
<dbReference type="Pfam" id="PF13439">
    <property type="entry name" value="Glyco_transf_4"/>
    <property type="match status" value="1"/>
</dbReference>
<dbReference type="Gene3D" id="3.40.50.2000">
    <property type="entry name" value="Glycogen Phosphorylase B"/>
    <property type="match status" value="2"/>
</dbReference>
<dbReference type="AlphaFoldDB" id="A0A084CPM0"/>
<proteinExistence type="predicted"/>
<gene>
    <name evidence="3" type="primary">ispD</name>
    <name evidence="3" type="ORF">CF67_01092</name>
</gene>
<evidence type="ECO:0000313" key="3">
    <source>
        <dbReference type="EMBL" id="KEY91749.1"/>
    </source>
</evidence>
<name>A0A084CPM0_9GAMM</name>
<accession>A0A084CPM0</accession>
<dbReference type="CDD" id="cd03801">
    <property type="entry name" value="GT4_PimA-like"/>
    <property type="match status" value="1"/>
</dbReference>
<sequence>MSTKERSFSINQKKIWLLIDSLTYGGIEAHVLQLAKGLKKYRVAVQVVFIAHYSTPTPLEEQLRISSIPYFFSNISFPSSNEFKSLRLAIKFTKPSLIHTHGYKANLYGRIIRCLSPTMRIKQISTYHAGETSKGKIWLYDFLDRYSSNLSNTCLAVSQSIQNKLPSSSYLLHNFISFDNITKSQGDEIAFVGRLSYEKGPDKLVKIAKYFPKEYFHCYGEGPMKKKILIDKPRNLILHGYQKDMNHVWKNIGILIICSRYEGMPMVALEAMARGIPVCAVNVGELPVLIQSSYNGFLATNDRELVNGIQKWITLSKTRKMFIRQKAIETIQKNYSVNNIIPKLLQIYQN</sequence>
<dbReference type="InterPro" id="IPR028098">
    <property type="entry name" value="Glyco_trans_4-like_N"/>
</dbReference>
<dbReference type="PANTHER" id="PTHR12526:SF630">
    <property type="entry name" value="GLYCOSYLTRANSFERASE"/>
    <property type="match status" value="1"/>
</dbReference>
<dbReference type="RefSeq" id="WP_034412953.1">
    <property type="nucleotide sequence ID" value="NZ_JGVK01000001.1"/>
</dbReference>
<dbReference type="OrthoDB" id="9768937at2"/>
<dbReference type="STRING" id="1179155.CF67_01092"/>
<evidence type="ECO:0000259" key="2">
    <source>
        <dbReference type="Pfam" id="PF13439"/>
    </source>
</evidence>
<dbReference type="EMBL" id="JGVK01000001">
    <property type="protein sequence ID" value="KEY91749.1"/>
    <property type="molecule type" value="Genomic_DNA"/>
</dbReference>
<dbReference type="GO" id="GO:1901135">
    <property type="term" value="P:carbohydrate derivative metabolic process"/>
    <property type="evidence" value="ECO:0007669"/>
    <property type="project" value="UniProtKB-ARBA"/>
</dbReference>
<feature type="domain" description="Glycosyl transferase family 1" evidence="1">
    <location>
        <begin position="181"/>
        <end position="325"/>
    </location>
</feature>
<keyword evidence="4" id="KW-1185">Reference proteome</keyword>
<keyword evidence="3" id="KW-0808">Transferase</keyword>
<dbReference type="PANTHER" id="PTHR12526">
    <property type="entry name" value="GLYCOSYLTRANSFERASE"/>
    <property type="match status" value="1"/>
</dbReference>
<dbReference type="SUPFAM" id="SSF53756">
    <property type="entry name" value="UDP-Glycosyltransferase/glycogen phosphorylase"/>
    <property type="match status" value="1"/>
</dbReference>
<evidence type="ECO:0000313" key="4">
    <source>
        <dbReference type="Proteomes" id="UP000053784"/>
    </source>
</evidence>
<dbReference type="InterPro" id="IPR001296">
    <property type="entry name" value="Glyco_trans_1"/>
</dbReference>
<organism evidence="3 4">
    <name type="scientific">Candidatus Photodesmus blepharonis</name>
    <dbReference type="NCBI Taxonomy" id="1179155"/>
    <lineage>
        <taxon>Bacteria</taxon>
        <taxon>Pseudomonadati</taxon>
        <taxon>Pseudomonadota</taxon>
        <taxon>Gammaproteobacteria</taxon>
        <taxon>Vibrionales</taxon>
        <taxon>Vibrionaceae</taxon>
        <taxon>Candidatus Photodesmus</taxon>
    </lineage>
</organism>
<feature type="domain" description="Glycosyltransferase subfamily 4-like N-terminal" evidence="2">
    <location>
        <begin position="24"/>
        <end position="165"/>
    </location>
</feature>
<evidence type="ECO:0000259" key="1">
    <source>
        <dbReference type="Pfam" id="PF00534"/>
    </source>
</evidence>
<comment type="caution">
    <text evidence="3">The sequence shown here is derived from an EMBL/GenBank/DDBJ whole genome shotgun (WGS) entry which is preliminary data.</text>
</comment>
<dbReference type="Proteomes" id="UP000053784">
    <property type="component" value="Unassembled WGS sequence"/>
</dbReference>
<dbReference type="Pfam" id="PF00534">
    <property type="entry name" value="Glycos_transf_1"/>
    <property type="match status" value="1"/>
</dbReference>
<reference evidence="3 4" key="1">
    <citation type="submission" date="2014-03" db="EMBL/GenBank/DDBJ databases">
        <title>Selection and divergence in the genomes of co-occurring obligate luminous symbionts with specific hosts.</title>
        <authorList>
            <person name="Hendry T.A."/>
            <person name="de Wet J.R."/>
            <person name="Dunlap P.V."/>
        </authorList>
    </citation>
    <scope>NUCLEOTIDE SEQUENCE [LARGE SCALE GENOMIC DNA]</scope>
    <source>
        <strain evidence="3 4">Ppalp.1</strain>
    </source>
</reference>